<organism evidence="12 13">
    <name type="scientific">Acer negundo</name>
    <name type="common">Box elder</name>
    <dbReference type="NCBI Taxonomy" id="4023"/>
    <lineage>
        <taxon>Eukaryota</taxon>
        <taxon>Viridiplantae</taxon>
        <taxon>Streptophyta</taxon>
        <taxon>Embryophyta</taxon>
        <taxon>Tracheophyta</taxon>
        <taxon>Spermatophyta</taxon>
        <taxon>Magnoliopsida</taxon>
        <taxon>eudicotyledons</taxon>
        <taxon>Gunneridae</taxon>
        <taxon>Pentapetalae</taxon>
        <taxon>rosids</taxon>
        <taxon>malvids</taxon>
        <taxon>Sapindales</taxon>
        <taxon>Sapindaceae</taxon>
        <taxon>Hippocastanoideae</taxon>
        <taxon>Acereae</taxon>
        <taxon>Acer</taxon>
    </lineage>
</organism>
<evidence type="ECO:0000256" key="8">
    <source>
        <dbReference type="PROSITE-ProRule" id="PRU00071"/>
    </source>
</evidence>
<dbReference type="GO" id="GO:0003677">
    <property type="term" value="F:DNA binding"/>
    <property type="evidence" value="ECO:0007669"/>
    <property type="project" value="UniProtKB-UniRule"/>
</dbReference>
<evidence type="ECO:0000256" key="3">
    <source>
        <dbReference type="ARBA" id="ARBA00022833"/>
    </source>
</evidence>
<evidence type="ECO:0000313" key="13">
    <source>
        <dbReference type="Proteomes" id="UP001064489"/>
    </source>
</evidence>
<accession>A0AAD5IHM0</accession>
<dbReference type="PROSITE" id="PS50884">
    <property type="entry name" value="ZF_DOF_2"/>
    <property type="match status" value="1"/>
</dbReference>
<keyword evidence="1 9" id="KW-0479">Metal-binding</keyword>
<comment type="caution">
    <text evidence="12">The sequence shown here is derived from an EMBL/GenBank/DDBJ whole genome shotgun (WGS) entry which is preliminary data.</text>
</comment>
<evidence type="ECO:0000256" key="4">
    <source>
        <dbReference type="ARBA" id="ARBA00023015"/>
    </source>
</evidence>
<dbReference type="GO" id="GO:0003700">
    <property type="term" value="F:DNA-binding transcription factor activity"/>
    <property type="evidence" value="ECO:0007669"/>
    <property type="project" value="UniProtKB-UniRule"/>
</dbReference>
<name>A0AAD5IHM0_ACENE</name>
<dbReference type="GO" id="GO:0008270">
    <property type="term" value="F:zinc ion binding"/>
    <property type="evidence" value="ECO:0007669"/>
    <property type="project" value="UniProtKB-KW"/>
</dbReference>
<feature type="region of interest" description="Disordered" evidence="10">
    <location>
        <begin position="174"/>
        <end position="195"/>
    </location>
</feature>
<proteinExistence type="predicted"/>
<keyword evidence="3 9" id="KW-0862">Zinc</keyword>
<evidence type="ECO:0000259" key="11">
    <source>
        <dbReference type="PROSITE" id="PS50884"/>
    </source>
</evidence>
<evidence type="ECO:0000256" key="9">
    <source>
        <dbReference type="RuleBase" id="RU369094"/>
    </source>
</evidence>
<evidence type="ECO:0000256" key="1">
    <source>
        <dbReference type="ARBA" id="ARBA00022723"/>
    </source>
</evidence>
<feature type="compositionally biased region" description="Low complexity" evidence="10">
    <location>
        <begin position="181"/>
        <end position="195"/>
    </location>
</feature>
<dbReference type="Pfam" id="PF02701">
    <property type="entry name" value="Zn_ribbon_Dof"/>
    <property type="match status" value="1"/>
</dbReference>
<keyword evidence="13" id="KW-1185">Reference proteome</keyword>
<dbReference type="AlphaFoldDB" id="A0AAD5IHM0"/>
<dbReference type="InterPro" id="IPR003851">
    <property type="entry name" value="Znf_Dof"/>
</dbReference>
<sequence length="415" mass="44964">MREVTDVKAALEETVAVDTVTEVVPEVMTEVKKHIEGVTEAVTEVMTDVKGATETHVLVVKGLVAEEEKTPAVVVPEKIQATIMMSPDDILAKPATVNKEENQNPSSSRKTASTKPQEQQQVLKCPRCDSPNTKFCYYNNYSLTQPRHFCKTCRRYWTKGGALRNVPIGGGCRKNKKLKSSSRLSGDSKDSGSSSEIGGLKFFHGLSPAMDFQLGGLSSFPRLNPSPTGICNQFSSFGDSISPSCFNLDPSGSSGTNTLMGFNYPSVNNGFNGAIQEMGSLNVNSTLASSIESLSSINQDLHWRLQQQRLAMLFGGDNQKETTVENQIQKPQPILFQNLEISKPEMGPAAENLRNESASGGETTTEWFFGNSYAPLATTATTPTDSSGNVGNDSTSNWNNGVQAWSDLHQFSALP</sequence>
<keyword evidence="5 8" id="KW-0238">DNA-binding</keyword>
<keyword evidence="7 8" id="KW-0539">Nucleus</keyword>
<evidence type="ECO:0000313" key="12">
    <source>
        <dbReference type="EMBL" id="KAI9165070.1"/>
    </source>
</evidence>
<evidence type="ECO:0000256" key="5">
    <source>
        <dbReference type="ARBA" id="ARBA00023125"/>
    </source>
</evidence>
<dbReference type="InterPro" id="IPR045174">
    <property type="entry name" value="Dof"/>
</dbReference>
<dbReference type="EMBL" id="JAJSOW010000105">
    <property type="protein sequence ID" value="KAI9165070.1"/>
    <property type="molecule type" value="Genomic_DNA"/>
</dbReference>
<comment type="subcellular location">
    <subcellularLocation>
        <location evidence="8 9">Nucleus</location>
    </subcellularLocation>
</comment>
<dbReference type="Proteomes" id="UP001064489">
    <property type="component" value="Chromosome 10"/>
</dbReference>
<keyword evidence="6 9" id="KW-0804">Transcription</keyword>
<evidence type="ECO:0000256" key="10">
    <source>
        <dbReference type="SAM" id="MobiDB-lite"/>
    </source>
</evidence>
<evidence type="ECO:0000256" key="7">
    <source>
        <dbReference type="ARBA" id="ARBA00023242"/>
    </source>
</evidence>
<feature type="region of interest" description="Disordered" evidence="10">
    <location>
        <begin position="96"/>
        <end position="123"/>
    </location>
</feature>
<dbReference type="GO" id="GO:0005634">
    <property type="term" value="C:nucleus"/>
    <property type="evidence" value="ECO:0007669"/>
    <property type="project" value="UniProtKB-SubCell"/>
</dbReference>
<keyword evidence="2 8" id="KW-0863">Zinc-finger</keyword>
<evidence type="ECO:0000256" key="6">
    <source>
        <dbReference type="ARBA" id="ARBA00023163"/>
    </source>
</evidence>
<feature type="compositionally biased region" description="Polar residues" evidence="10">
    <location>
        <begin position="385"/>
        <end position="398"/>
    </location>
</feature>
<reference evidence="12" key="2">
    <citation type="submission" date="2023-02" db="EMBL/GenBank/DDBJ databases">
        <authorList>
            <person name="Swenson N.G."/>
            <person name="Wegrzyn J.L."/>
            <person name="Mcevoy S.L."/>
        </authorList>
    </citation>
    <scope>NUCLEOTIDE SEQUENCE</scope>
    <source>
        <strain evidence="12">91603</strain>
        <tissue evidence="12">Leaf</tissue>
    </source>
</reference>
<dbReference type="PANTHER" id="PTHR31992">
    <property type="entry name" value="DOF ZINC FINGER PROTEIN DOF1.4-RELATED"/>
    <property type="match status" value="1"/>
</dbReference>
<feature type="compositionally biased region" description="Polar residues" evidence="10">
    <location>
        <begin position="103"/>
        <end position="122"/>
    </location>
</feature>
<gene>
    <name evidence="12" type="ORF">LWI28_007051</name>
</gene>
<reference evidence="12" key="1">
    <citation type="journal article" date="2022" name="Plant J.">
        <title>Strategies of tolerance reflected in two North American maple genomes.</title>
        <authorList>
            <person name="McEvoy S.L."/>
            <person name="Sezen U.U."/>
            <person name="Trouern-Trend A."/>
            <person name="McMahon S.M."/>
            <person name="Schaberg P.G."/>
            <person name="Yang J."/>
            <person name="Wegrzyn J.L."/>
            <person name="Swenson N.G."/>
        </authorList>
    </citation>
    <scope>NUCLEOTIDE SEQUENCE</scope>
    <source>
        <strain evidence="12">91603</strain>
    </source>
</reference>
<comment type="function">
    <text evidence="9">Transcription factor that binds specifically to a 5'-AA[AG]G-3' consensus core sequence.</text>
</comment>
<feature type="domain" description="Dof-type" evidence="11">
    <location>
        <begin position="123"/>
        <end position="177"/>
    </location>
</feature>
<feature type="region of interest" description="Disordered" evidence="10">
    <location>
        <begin position="379"/>
        <end position="398"/>
    </location>
</feature>
<protein>
    <recommendedName>
        <fullName evidence="9">Dof zinc finger protein</fullName>
    </recommendedName>
</protein>
<evidence type="ECO:0000256" key="2">
    <source>
        <dbReference type="ARBA" id="ARBA00022771"/>
    </source>
</evidence>
<keyword evidence="4 9" id="KW-0805">Transcription regulation</keyword>
<dbReference type="PROSITE" id="PS01361">
    <property type="entry name" value="ZF_DOF_1"/>
    <property type="match status" value="1"/>
</dbReference>
<dbReference type="PANTHER" id="PTHR31992:SF313">
    <property type="entry name" value="DOF ZINC FINGER PROTEIN DOF5.7"/>
    <property type="match status" value="1"/>
</dbReference>